<evidence type="ECO:0000313" key="2">
    <source>
        <dbReference type="EMBL" id="MVO18574.1"/>
    </source>
</evidence>
<keyword evidence="1" id="KW-1133">Transmembrane helix</keyword>
<protein>
    <submittedName>
        <fullName evidence="2">Uncharacterized protein</fullName>
    </submittedName>
</protein>
<dbReference type="EMBL" id="WQLV01000025">
    <property type="protein sequence ID" value="MVO18574.1"/>
    <property type="molecule type" value="Genomic_DNA"/>
</dbReference>
<keyword evidence="3" id="KW-1185">Reference proteome</keyword>
<dbReference type="RefSeq" id="WP_157024770.1">
    <property type="nucleotide sequence ID" value="NZ_WQLV01000025.1"/>
</dbReference>
<dbReference type="Proteomes" id="UP000478892">
    <property type="component" value="Unassembled WGS sequence"/>
</dbReference>
<accession>A0A6L6WLL8</accession>
<evidence type="ECO:0000256" key="1">
    <source>
        <dbReference type="SAM" id="Phobius"/>
    </source>
</evidence>
<proteinExistence type="predicted"/>
<keyword evidence="1" id="KW-0472">Membrane</keyword>
<reference evidence="2 3" key="1">
    <citation type="submission" date="2019-12" db="EMBL/GenBank/DDBJ databases">
        <authorList>
            <person name="Zhang Y.-J."/>
        </authorList>
    </citation>
    <scope>NUCLEOTIDE SEQUENCE [LARGE SCALE GENOMIC DNA]</scope>
    <source>
        <strain evidence="2 3">CY05</strain>
    </source>
</reference>
<evidence type="ECO:0000313" key="3">
    <source>
        <dbReference type="Proteomes" id="UP000478892"/>
    </source>
</evidence>
<name>A0A6L6WLL8_9RHOB</name>
<comment type="caution">
    <text evidence="2">The sequence shown here is derived from an EMBL/GenBank/DDBJ whole genome shotgun (WGS) entry which is preliminary data.</text>
</comment>
<dbReference type="AlphaFoldDB" id="A0A6L6WLL8"/>
<sequence length="252" mass="28271">MVAFWMESRIKLTELLQIVLRLMIKPNLFWIMVAVPSILMAAMSLYLVSPEMQARSDIETAPASVLLSTNLKEPEFVARTSLTAQIRQLSKCDDILSSILARAAGVQPVAKLAKACEDLANHVLRGTPTLSIAHLVRARGLQKTGFLQQAEESFLSAHLTGTNEGWLASRRLRFFFEIGLSDTLDVQHAAAKDALTVLQDENYHILLPRLYSDFPDFRDWLSTAVQDGEVRYLKRFVRLTKERLAMTVGVAE</sequence>
<gene>
    <name evidence="2" type="ORF">GO984_22445</name>
</gene>
<feature type="transmembrane region" description="Helical" evidence="1">
    <location>
        <begin position="28"/>
        <end position="48"/>
    </location>
</feature>
<keyword evidence="1" id="KW-0812">Transmembrane</keyword>
<organism evidence="2 3">
    <name type="scientific">Parasedimentitalea huanghaiensis</name>
    <dbReference type="NCBI Taxonomy" id="2682100"/>
    <lineage>
        <taxon>Bacteria</taxon>
        <taxon>Pseudomonadati</taxon>
        <taxon>Pseudomonadota</taxon>
        <taxon>Alphaproteobacteria</taxon>
        <taxon>Rhodobacterales</taxon>
        <taxon>Paracoccaceae</taxon>
        <taxon>Parasedimentitalea</taxon>
    </lineage>
</organism>